<sequence length="56" mass="5836">MAIGFIVVPLFLYVIVMGGFSVLIGAKTTERMGCAMAAGLILPPVALYAGFLMSGR</sequence>
<dbReference type="Proteomes" id="UP000217676">
    <property type="component" value="Chromosome"/>
</dbReference>
<accession>A0A160P0Y1</accession>
<reference evidence="2 3" key="1">
    <citation type="journal article" date="2016" name="Genome Announc.">
        <title>Complete Genome Sequence of Thiostrepton-Producing Streptomyces laurentii ATCC 31255.</title>
        <authorList>
            <person name="Doi K."/>
            <person name="Fujino Y."/>
            <person name="Nagayoshi Y."/>
            <person name="Ohshima T."/>
            <person name="Ogata S."/>
        </authorList>
    </citation>
    <scope>NUCLEOTIDE SEQUENCE [LARGE SCALE GENOMIC DNA]</scope>
    <source>
        <strain evidence="2 3">ATCC 31255</strain>
    </source>
</reference>
<keyword evidence="3" id="KW-1185">Reference proteome</keyword>
<keyword evidence="1" id="KW-0812">Transmembrane</keyword>
<evidence type="ECO:0000256" key="1">
    <source>
        <dbReference type="SAM" id="Phobius"/>
    </source>
</evidence>
<organism evidence="2 3">
    <name type="scientific">Streptomyces laurentii</name>
    <dbReference type="NCBI Taxonomy" id="39478"/>
    <lineage>
        <taxon>Bacteria</taxon>
        <taxon>Bacillati</taxon>
        <taxon>Actinomycetota</taxon>
        <taxon>Actinomycetes</taxon>
        <taxon>Kitasatosporales</taxon>
        <taxon>Streptomycetaceae</taxon>
        <taxon>Streptomyces</taxon>
    </lineage>
</organism>
<gene>
    <name evidence="2" type="ORF">SLA_3157</name>
</gene>
<dbReference type="AlphaFoldDB" id="A0A160P0Y1"/>
<evidence type="ECO:0000313" key="2">
    <source>
        <dbReference type="EMBL" id="BAU84071.1"/>
    </source>
</evidence>
<feature type="transmembrane region" description="Helical" evidence="1">
    <location>
        <begin position="6"/>
        <end position="26"/>
    </location>
</feature>
<evidence type="ECO:0000313" key="3">
    <source>
        <dbReference type="Proteomes" id="UP000217676"/>
    </source>
</evidence>
<dbReference type="KEGG" id="slau:SLA_3157"/>
<feature type="transmembrane region" description="Helical" evidence="1">
    <location>
        <begin position="33"/>
        <end position="53"/>
    </location>
</feature>
<name>A0A160P0Y1_STRLU</name>
<keyword evidence="1" id="KW-0472">Membrane</keyword>
<proteinExistence type="predicted"/>
<dbReference type="EMBL" id="AP017424">
    <property type="protein sequence ID" value="BAU84071.1"/>
    <property type="molecule type" value="Genomic_DNA"/>
</dbReference>
<protein>
    <submittedName>
        <fullName evidence="2">ABC-2 type transporter</fullName>
    </submittedName>
</protein>
<keyword evidence="1" id="KW-1133">Transmembrane helix</keyword>